<dbReference type="AlphaFoldDB" id="A0A644YT65"/>
<name>A0A644YT65_9ZZZZ</name>
<protein>
    <recommendedName>
        <fullName evidence="1">Penicillin-binding protein transpeptidase domain-containing protein</fullName>
    </recommendedName>
</protein>
<sequence>MSFYESIGITGKATTQVESVDSWTYSAVDSLPEFFTSDNIRVSPLQMAIAAAEITNGGQRVSPSFVTAYQVSEGDWRYISTQTSNDEIEAFSSPEATNLLTQPDSPNWQVVSSVKDQDKWVSWFVGGTPANWQGVPLAIVVVLEDSTPTQTAEIGQTLFNDLFSQ</sequence>
<feature type="domain" description="Penicillin-binding protein transpeptidase" evidence="1">
    <location>
        <begin position="40"/>
        <end position="162"/>
    </location>
</feature>
<reference evidence="2" key="1">
    <citation type="submission" date="2019-08" db="EMBL/GenBank/DDBJ databases">
        <authorList>
            <person name="Kucharzyk K."/>
            <person name="Murdoch R.W."/>
            <person name="Higgins S."/>
            <person name="Loffler F."/>
        </authorList>
    </citation>
    <scope>NUCLEOTIDE SEQUENCE</scope>
</reference>
<dbReference type="Gene3D" id="3.40.710.10">
    <property type="entry name" value="DD-peptidase/beta-lactamase superfamily"/>
    <property type="match status" value="1"/>
</dbReference>
<dbReference type="EMBL" id="VSSQ01006166">
    <property type="protein sequence ID" value="MPM31760.1"/>
    <property type="molecule type" value="Genomic_DNA"/>
</dbReference>
<dbReference type="InterPro" id="IPR001460">
    <property type="entry name" value="PCN-bd_Tpept"/>
</dbReference>
<accession>A0A644YT65</accession>
<organism evidence="2">
    <name type="scientific">bioreactor metagenome</name>
    <dbReference type="NCBI Taxonomy" id="1076179"/>
    <lineage>
        <taxon>unclassified sequences</taxon>
        <taxon>metagenomes</taxon>
        <taxon>ecological metagenomes</taxon>
    </lineage>
</organism>
<dbReference type="SUPFAM" id="SSF56601">
    <property type="entry name" value="beta-lactamase/transpeptidase-like"/>
    <property type="match status" value="1"/>
</dbReference>
<dbReference type="Pfam" id="PF00905">
    <property type="entry name" value="Transpeptidase"/>
    <property type="match status" value="1"/>
</dbReference>
<dbReference type="GO" id="GO:0008658">
    <property type="term" value="F:penicillin binding"/>
    <property type="evidence" value="ECO:0007669"/>
    <property type="project" value="InterPro"/>
</dbReference>
<gene>
    <name evidence="2" type="ORF">SDC9_78317</name>
</gene>
<proteinExistence type="predicted"/>
<evidence type="ECO:0000259" key="1">
    <source>
        <dbReference type="Pfam" id="PF00905"/>
    </source>
</evidence>
<comment type="caution">
    <text evidence="2">The sequence shown here is derived from an EMBL/GenBank/DDBJ whole genome shotgun (WGS) entry which is preliminary data.</text>
</comment>
<dbReference type="InterPro" id="IPR012338">
    <property type="entry name" value="Beta-lactam/transpept-like"/>
</dbReference>
<evidence type="ECO:0000313" key="2">
    <source>
        <dbReference type="EMBL" id="MPM31760.1"/>
    </source>
</evidence>